<dbReference type="PANTHER" id="PTHR28047:SF5">
    <property type="entry name" value="PROTEIN DCG1"/>
    <property type="match status" value="1"/>
</dbReference>
<dbReference type="InterPro" id="IPR001920">
    <property type="entry name" value="Asp/Glu_race"/>
</dbReference>
<dbReference type="Pfam" id="PF01177">
    <property type="entry name" value="Asp_Glu_race"/>
    <property type="match status" value="1"/>
</dbReference>
<organism evidence="2 3">
    <name type="scientific">Actinomadura litoris</name>
    <dbReference type="NCBI Taxonomy" id="2678616"/>
    <lineage>
        <taxon>Bacteria</taxon>
        <taxon>Bacillati</taxon>
        <taxon>Actinomycetota</taxon>
        <taxon>Actinomycetes</taxon>
        <taxon>Streptosporangiales</taxon>
        <taxon>Thermomonosporaceae</taxon>
        <taxon>Actinomadura</taxon>
    </lineage>
</organism>
<dbReference type="Proteomes" id="UP000432015">
    <property type="component" value="Unassembled WGS sequence"/>
</dbReference>
<proteinExistence type="inferred from homology"/>
<name>A0A7K1KSF4_9ACTN</name>
<dbReference type="EMBL" id="WOFH01000001">
    <property type="protein sequence ID" value="MUN35110.1"/>
    <property type="molecule type" value="Genomic_DNA"/>
</dbReference>
<dbReference type="PANTHER" id="PTHR28047">
    <property type="entry name" value="PROTEIN DCG1"/>
    <property type="match status" value="1"/>
</dbReference>
<comment type="similarity">
    <text evidence="1">Belongs to the HyuE racemase family.</text>
</comment>
<sequence length="252" mass="26604">MATRRVLHVLPVAVPPPARAAFAEQLPAEIVDDDVAVEFTAPADGPLNMIDSAYERTLSDVAVLAAATGAQADGYAAVVVNSMSDSGLGALRSRLDIPVVGACQASMALAGVLGHRIGVITMWPPWHALYPSAASAAGLADRLVSVRDIGVRPDSAALLTGREDEIFPVLLDTARAAIDEDDVHVLILGSTTMHQSHRYLAEHLPIPVINPGAAAHQLVQQLLRAGLTHSRRGHPSPARPNDEFLAHLHQGR</sequence>
<dbReference type="InterPro" id="IPR052186">
    <property type="entry name" value="Hydantoin_racemase-like"/>
</dbReference>
<reference evidence="2 3" key="1">
    <citation type="submission" date="2019-11" db="EMBL/GenBank/DDBJ databases">
        <authorList>
            <person name="Cao P."/>
        </authorList>
    </citation>
    <scope>NUCLEOTIDE SEQUENCE [LARGE SCALE GENOMIC DNA]</scope>
    <source>
        <strain evidence="2 3">NEAU-AAG5</strain>
    </source>
</reference>
<protein>
    <submittedName>
        <fullName evidence="2">Hydrogenase expression protein HupH</fullName>
    </submittedName>
</protein>
<evidence type="ECO:0000256" key="1">
    <source>
        <dbReference type="ARBA" id="ARBA00038414"/>
    </source>
</evidence>
<dbReference type="SUPFAM" id="SSF53681">
    <property type="entry name" value="Aspartate/glutamate racemase"/>
    <property type="match status" value="1"/>
</dbReference>
<dbReference type="InterPro" id="IPR015942">
    <property type="entry name" value="Asp/Glu/hydantoin_racemase"/>
</dbReference>
<accession>A0A7K1KSF4</accession>
<keyword evidence="3" id="KW-1185">Reference proteome</keyword>
<gene>
    <name evidence="2" type="ORF">GNZ18_00615</name>
</gene>
<evidence type="ECO:0000313" key="3">
    <source>
        <dbReference type="Proteomes" id="UP000432015"/>
    </source>
</evidence>
<dbReference type="Gene3D" id="3.40.50.12500">
    <property type="match status" value="1"/>
</dbReference>
<dbReference type="GO" id="GO:0047661">
    <property type="term" value="F:amino-acid racemase activity"/>
    <property type="evidence" value="ECO:0007669"/>
    <property type="project" value="InterPro"/>
</dbReference>
<evidence type="ECO:0000313" key="2">
    <source>
        <dbReference type="EMBL" id="MUN35110.1"/>
    </source>
</evidence>
<dbReference type="AlphaFoldDB" id="A0A7K1KSF4"/>
<comment type="caution">
    <text evidence="2">The sequence shown here is derived from an EMBL/GenBank/DDBJ whole genome shotgun (WGS) entry which is preliminary data.</text>
</comment>
<dbReference type="InterPro" id="IPR053714">
    <property type="entry name" value="Iso_Racemase_Enz_sf"/>
</dbReference>